<dbReference type="Proteomes" id="UP001497680">
    <property type="component" value="Unassembled WGS sequence"/>
</dbReference>
<proteinExistence type="predicted"/>
<protein>
    <submittedName>
        <fullName evidence="1">Uncharacterized protein</fullName>
    </submittedName>
</protein>
<organism evidence="1 2">
    <name type="scientific">Hypoxylon rubiginosum</name>
    <dbReference type="NCBI Taxonomy" id="110542"/>
    <lineage>
        <taxon>Eukaryota</taxon>
        <taxon>Fungi</taxon>
        <taxon>Dikarya</taxon>
        <taxon>Ascomycota</taxon>
        <taxon>Pezizomycotina</taxon>
        <taxon>Sordariomycetes</taxon>
        <taxon>Xylariomycetidae</taxon>
        <taxon>Xylariales</taxon>
        <taxon>Hypoxylaceae</taxon>
        <taxon>Hypoxylon</taxon>
    </lineage>
</organism>
<name>A0ACC0CJL4_9PEZI</name>
<keyword evidence="2" id="KW-1185">Reference proteome</keyword>
<evidence type="ECO:0000313" key="1">
    <source>
        <dbReference type="EMBL" id="KAI6080531.1"/>
    </source>
</evidence>
<accession>A0ACC0CJL4</accession>
<dbReference type="EMBL" id="MU394437">
    <property type="protein sequence ID" value="KAI6080531.1"/>
    <property type="molecule type" value="Genomic_DNA"/>
</dbReference>
<reference evidence="1 2" key="1">
    <citation type="journal article" date="2022" name="New Phytol.">
        <title>Ecological generalism drives hyperdiversity of secondary metabolite gene clusters in xylarialean endophytes.</title>
        <authorList>
            <person name="Franco M.E.E."/>
            <person name="Wisecaver J.H."/>
            <person name="Arnold A.E."/>
            <person name="Ju Y.M."/>
            <person name="Slot J.C."/>
            <person name="Ahrendt S."/>
            <person name="Moore L.P."/>
            <person name="Eastman K.E."/>
            <person name="Scott K."/>
            <person name="Konkel Z."/>
            <person name="Mondo S.J."/>
            <person name="Kuo A."/>
            <person name="Hayes R.D."/>
            <person name="Haridas S."/>
            <person name="Andreopoulos B."/>
            <person name="Riley R."/>
            <person name="LaButti K."/>
            <person name="Pangilinan J."/>
            <person name="Lipzen A."/>
            <person name="Amirebrahimi M."/>
            <person name="Yan J."/>
            <person name="Adam C."/>
            <person name="Keymanesh K."/>
            <person name="Ng V."/>
            <person name="Louie K."/>
            <person name="Northen T."/>
            <person name="Drula E."/>
            <person name="Henrissat B."/>
            <person name="Hsieh H.M."/>
            <person name="Youens-Clark K."/>
            <person name="Lutzoni F."/>
            <person name="Miadlikowska J."/>
            <person name="Eastwood D.C."/>
            <person name="Hamelin R.C."/>
            <person name="Grigoriev I.V."/>
            <person name="U'Ren J.M."/>
        </authorList>
    </citation>
    <scope>NUCLEOTIDE SEQUENCE [LARGE SCALE GENOMIC DNA]</scope>
    <source>
        <strain evidence="1 2">ER1909</strain>
    </source>
</reference>
<sequence length="674" mass="74536">MISLPYHELSLEEAHNEFRTATSLNPPSSTTSCHQVPKLPAPSCSSIKTNTETTRHALDITSDWKHWIWELVASFFVLAIPLIIVGTLYPHSGQLIPQWPFRISVNALLSVYSVVFRICLTFIVASCIGQLQWTWFSLDRPLYDMVRYTNAANGSWGSFQLLWTQGVRQPQTALGALILILSVAIDPFIQQLLTSTDCDIKVPNVKATLPRTNFLDNSNGALESLFDPASSPMTGVSGTDTLLSWQCLTGNCTFSKVYGTLGFCSSCEDLSAQVVTDVKYRCGEIGSAQNSSDPCEASWQIDEIISSLSVGNIFFPPNGPWLNITVNPGPYMISSRISRPWVTPHKYGAVVLKGATLDSPLGINPPTGANITSCKSSEALDTWHCRGYGAASCALQPCVRFYNATIDNGQLRENLVSQYVVSQSVWIRSDLYGIVDTQCVSEGEGQSLKERGYAMDSRWISYNFSTPSLGELVINDTLGLSLLEHECLYVITGQVASTIGDVWYNQMSITNWSVLIGGPDSPYVLSELEESQLLQILYNATRTNFNSVENAFANFAEEATNWIRTHGNTSFSHPAVGNVMHYAICLQVNWAWISFPVLLASLTLILFIMVVVNNSMRRMPVWKSSPLVWILRWCYGSSELESLSDGKIDDMEEVSKDTMVVFSNGPKPHVHLVS</sequence>
<comment type="caution">
    <text evidence="1">The sequence shown here is derived from an EMBL/GenBank/DDBJ whole genome shotgun (WGS) entry which is preliminary data.</text>
</comment>
<evidence type="ECO:0000313" key="2">
    <source>
        <dbReference type="Proteomes" id="UP001497680"/>
    </source>
</evidence>
<gene>
    <name evidence="1" type="ORF">F4821DRAFT_55152</name>
</gene>